<protein>
    <submittedName>
        <fullName evidence="2">Uncharacterized protein</fullName>
    </submittedName>
</protein>
<name>A0A4Y9ZNS9_9AGAM</name>
<evidence type="ECO:0000256" key="1">
    <source>
        <dbReference type="SAM" id="MobiDB-lite"/>
    </source>
</evidence>
<evidence type="ECO:0000313" key="3">
    <source>
        <dbReference type="Proteomes" id="UP000298061"/>
    </source>
</evidence>
<keyword evidence="3" id="KW-1185">Reference proteome</keyword>
<dbReference type="AlphaFoldDB" id="A0A4Y9ZNS9"/>
<proteinExistence type="predicted"/>
<feature type="region of interest" description="Disordered" evidence="1">
    <location>
        <begin position="124"/>
        <end position="147"/>
    </location>
</feature>
<comment type="caution">
    <text evidence="2">The sequence shown here is derived from an EMBL/GenBank/DDBJ whole genome shotgun (WGS) entry which is preliminary data.</text>
</comment>
<dbReference type="Proteomes" id="UP000298061">
    <property type="component" value="Unassembled WGS sequence"/>
</dbReference>
<dbReference type="EMBL" id="SFCI01001728">
    <property type="protein sequence ID" value="TFY75079.1"/>
    <property type="molecule type" value="Genomic_DNA"/>
</dbReference>
<evidence type="ECO:0000313" key="2">
    <source>
        <dbReference type="EMBL" id="TFY75079.1"/>
    </source>
</evidence>
<feature type="compositionally biased region" description="Acidic residues" evidence="1">
    <location>
        <begin position="138"/>
        <end position="147"/>
    </location>
</feature>
<dbReference type="OrthoDB" id="3246730at2759"/>
<sequence length="174" mass="19775">MQYSSQFHRHQAIDLFLSGWDDNKYEELSAFLLNNYKQVGEILEDLPPAIAVLQKGKTAADTDCHKHLEAERKYLATQKKAVPKETWQQDYIELLTKYQTVNFTSNIMPGVMMERPHDIAPEFDTKMDGVQPSTGEEDKLEDEDSIAANEDDTIGAELEALHTFIEDLALVPDS</sequence>
<gene>
    <name evidence="2" type="ORF">EWM64_g8933</name>
</gene>
<reference evidence="2 3" key="1">
    <citation type="submission" date="2019-02" db="EMBL/GenBank/DDBJ databases">
        <title>Genome sequencing of the rare red list fungi Hericium alpestre (H. flagellum).</title>
        <authorList>
            <person name="Buettner E."/>
            <person name="Kellner H."/>
        </authorList>
    </citation>
    <scope>NUCLEOTIDE SEQUENCE [LARGE SCALE GENOMIC DNA]</scope>
    <source>
        <strain evidence="2 3">DSM 108284</strain>
    </source>
</reference>
<accession>A0A4Y9ZNS9</accession>
<organism evidence="2 3">
    <name type="scientific">Hericium alpestre</name>
    <dbReference type="NCBI Taxonomy" id="135208"/>
    <lineage>
        <taxon>Eukaryota</taxon>
        <taxon>Fungi</taxon>
        <taxon>Dikarya</taxon>
        <taxon>Basidiomycota</taxon>
        <taxon>Agaricomycotina</taxon>
        <taxon>Agaricomycetes</taxon>
        <taxon>Russulales</taxon>
        <taxon>Hericiaceae</taxon>
        <taxon>Hericium</taxon>
    </lineage>
</organism>